<reference evidence="2 3" key="1">
    <citation type="submission" date="2013-05" db="EMBL/GenBank/DDBJ databases">
        <title>Genome assembly of Chondromyces apiculatus DSM 436.</title>
        <authorList>
            <person name="Sharma G."/>
            <person name="Khatri I."/>
            <person name="Kaur C."/>
            <person name="Mayilraj S."/>
            <person name="Subramanian S."/>
        </authorList>
    </citation>
    <scope>NUCLEOTIDE SEQUENCE [LARGE SCALE GENOMIC DNA]</scope>
    <source>
        <strain evidence="2 3">DSM 436</strain>
    </source>
</reference>
<dbReference type="EMBL" id="ASRX01000038">
    <property type="protein sequence ID" value="EYF04106.1"/>
    <property type="molecule type" value="Genomic_DNA"/>
</dbReference>
<proteinExistence type="predicted"/>
<dbReference type="SUPFAM" id="SSF50998">
    <property type="entry name" value="Quinoprotein alcohol dehydrogenase-like"/>
    <property type="match status" value="1"/>
</dbReference>
<feature type="chain" id="PRO_5001496654" evidence="1">
    <location>
        <begin position="23"/>
        <end position="413"/>
    </location>
</feature>
<dbReference type="InterPro" id="IPR011047">
    <property type="entry name" value="Quinoprotein_ADH-like_sf"/>
</dbReference>
<dbReference type="STRING" id="1192034.CAP_4789"/>
<evidence type="ECO:0000313" key="2">
    <source>
        <dbReference type="EMBL" id="EYF04106.1"/>
    </source>
</evidence>
<dbReference type="RefSeq" id="WP_156041063.1">
    <property type="nucleotide sequence ID" value="NZ_ASRX01000038.1"/>
</dbReference>
<keyword evidence="3" id="KW-1185">Reference proteome</keyword>
<organism evidence="2 3">
    <name type="scientific">Chondromyces apiculatus DSM 436</name>
    <dbReference type="NCBI Taxonomy" id="1192034"/>
    <lineage>
        <taxon>Bacteria</taxon>
        <taxon>Pseudomonadati</taxon>
        <taxon>Myxococcota</taxon>
        <taxon>Polyangia</taxon>
        <taxon>Polyangiales</taxon>
        <taxon>Polyangiaceae</taxon>
        <taxon>Chondromyces</taxon>
    </lineage>
</organism>
<dbReference type="Gene3D" id="2.130.10.10">
    <property type="entry name" value="YVTN repeat-like/Quinoprotein amine dehydrogenase"/>
    <property type="match status" value="1"/>
</dbReference>
<comment type="caution">
    <text evidence="2">The sequence shown here is derived from an EMBL/GenBank/DDBJ whole genome shotgun (WGS) entry which is preliminary data.</text>
</comment>
<dbReference type="OrthoDB" id="5506799at2"/>
<dbReference type="eggNOG" id="COG1520">
    <property type="taxonomic scope" value="Bacteria"/>
</dbReference>
<dbReference type="Proteomes" id="UP000019678">
    <property type="component" value="Unassembled WGS sequence"/>
</dbReference>
<keyword evidence="1" id="KW-0732">Signal</keyword>
<evidence type="ECO:0000313" key="3">
    <source>
        <dbReference type="Proteomes" id="UP000019678"/>
    </source>
</evidence>
<name>A0A017T6B7_9BACT</name>
<feature type="signal peptide" evidence="1">
    <location>
        <begin position="1"/>
        <end position="22"/>
    </location>
</feature>
<sequence length="413" mass="41183">MRRALLVVAAAALPTAGTLALAEDVDTSRPAMIVVGEPRGFAASDRLDGQRRGMSRSPLPEAPKELWRRHISGGIDASPLVDAQGNVVVTLTVPEVVKLGADGKEVWRVRIGSNAPLAPAVLTSDGTLVLVTSAGVAWGLGPAGTTQFTTTLGVRGRDADVTPLALDDGAVVIAAGRSLVEISGGGGVRARAEVGERVVGAVLRGPEGSLVTTESGEVLAWHPPGAPRRVGSFGGAPRRGAVLADARTLLAVVDGRRLMGLDLRTGLASTRASGASGMGAFDAPPAVGAKGVAVTGTAAGVLVGVDAAGGESLRVAVDRAPPVSIPPDAGAGAATLGLLGVLQDVKPSPPVVLDGEGRVAFARAGGRAGVVQPDGSLALATERVCASPVAVLPGGARRMLVACRDGTLVMLGD</sequence>
<dbReference type="AlphaFoldDB" id="A0A017T6B7"/>
<protein>
    <submittedName>
        <fullName evidence="2">Uncharacterized protein</fullName>
    </submittedName>
</protein>
<accession>A0A017T6B7</accession>
<evidence type="ECO:0000256" key="1">
    <source>
        <dbReference type="SAM" id="SignalP"/>
    </source>
</evidence>
<dbReference type="InterPro" id="IPR015943">
    <property type="entry name" value="WD40/YVTN_repeat-like_dom_sf"/>
</dbReference>
<gene>
    <name evidence="2" type="ORF">CAP_4789</name>
</gene>